<gene>
    <name evidence="1" type="ORF">DEBURN_LOCUS10100</name>
</gene>
<dbReference type="Proteomes" id="UP000789706">
    <property type="component" value="Unassembled WGS sequence"/>
</dbReference>
<dbReference type="EMBL" id="CAJVPK010002511">
    <property type="protein sequence ID" value="CAG8614087.1"/>
    <property type="molecule type" value="Genomic_DNA"/>
</dbReference>
<dbReference type="OrthoDB" id="2436520at2759"/>
<protein>
    <submittedName>
        <fullName evidence="1">8921_t:CDS:1</fullName>
    </submittedName>
</protein>
<name>A0A9N9CW12_9GLOM</name>
<keyword evidence="2" id="KW-1185">Reference proteome</keyword>
<reference evidence="1" key="1">
    <citation type="submission" date="2021-06" db="EMBL/GenBank/DDBJ databases">
        <authorList>
            <person name="Kallberg Y."/>
            <person name="Tangrot J."/>
            <person name="Rosling A."/>
        </authorList>
    </citation>
    <scope>NUCLEOTIDE SEQUENCE</scope>
    <source>
        <strain evidence="1">AZ414A</strain>
    </source>
</reference>
<proteinExistence type="predicted"/>
<accession>A0A9N9CW12</accession>
<evidence type="ECO:0000313" key="2">
    <source>
        <dbReference type="Proteomes" id="UP000789706"/>
    </source>
</evidence>
<dbReference type="AlphaFoldDB" id="A0A9N9CW12"/>
<feature type="non-terminal residue" evidence="1">
    <location>
        <position position="1"/>
    </location>
</feature>
<organism evidence="1 2">
    <name type="scientific">Diversispora eburnea</name>
    <dbReference type="NCBI Taxonomy" id="1213867"/>
    <lineage>
        <taxon>Eukaryota</taxon>
        <taxon>Fungi</taxon>
        <taxon>Fungi incertae sedis</taxon>
        <taxon>Mucoromycota</taxon>
        <taxon>Glomeromycotina</taxon>
        <taxon>Glomeromycetes</taxon>
        <taxon>Diversisporales</taxon>
        <taxon>Diversisporaceae</taxon>
        <taxon>Diversispora</taxon>
    </lineage>
</organism>
<sequence length="160" mass="18363">KKPNIFKEPNCNFIHVKFSALRPEDLSTIIKEHCEWDKIIDCYIFDSSSAVEIFIEIEYQKCLSVKYFPKILCSLIASTGVILKLILTEDIEKKTVYNLVQSISFRDIDDMNILSDDDVIKVIGTVILSGVNKEKKNQKIKEYGKTLIGFIANHMMEPVL</sequence>
<comment type="caution">
    <text evidence="1">The sequence shown here is derived from an EMBL/GenBank/DDBJ whole genome shotgun (WGS) entry which is preliminary data.</text>
</comment>
<evidence type="ECO:0000313" key="1">
    <source>
        <dbReference type="EMBL" id="CAG8614087.1"/>
    </source>
</evidence>